<feature type="region of interest" description="Disordered" evidence="2">
    <location>
        <begin position="71"/>
        <end position="145"/>
    </location>
</feature>
<dbReference type="CDD" id="cd22191">
    <property type="entry name" value="DPBB_RlpA_EXP_N-like"/>
    <property type="match status" value="1"/>
</dbReference>
<dbReference type="PANTHER" id="PTHR31836">
    <property type="match status" value="1"/>
</dbReference>
<evidence type="ECO:0000256" key="1">
    <source>
        <dbReference type="ARBA" id="ARBA00022729"/>
    </source>
</evidence>
<dbReference type="Proteomes" id="UP001375240">
    <property type="component" value="Unassembled WGS sequence"/>
</dbReference>
<dbReference type="InterPro" id="IPR051477">
    <property type="entry name" value="Expansin_CellWall"/>
</dbReference>
<accession>A0AAV9V5M7</accession>
<dbReference type="Gene3D" id="2.40.40.10">
    <property type="entry name" value="RlpA-like domain"/>
    <property type="match status" value="1"/>
</dbReference>
<feature type="compositionally biased region" description="Low complexity" evidence="2">
    <location>
        <begin position="98"/>
        <end position="129"/>
    </location>
</feature>
<dbReference type="AlphaFoldDB" id="A0AAV9V5M7"/>
<feature type="chain" id="PRO_5043653792" evidence="3">
    <location>
        <begin position="20"/>
        <end position="337"/>
    </location>
</feature>
<proteinExistence type="predicted"/>
<dbReference type="PANTHER" id="PTHR31836:SF28">
    <property type="entry name" value="SRCR DOMAIN-CONTAINING PROTEIN-RELATED"/>
    <property type="match status" value="1"/>
</dbReference>
<reference evidence="4 5" key="1">
    <citation type="submission" date="2019-10" db="EMBL/GenBank/DDBJ databases">
        <authorList>
            <person name="Palmer J.M."/>
        </authorList>
    </citation>
    <scope>NUCLEOTIDE SEQUENCE [LARGE SCALE GENOMIC DNA]</scope>
    <source>
        <strain evidence="4 5">TWF696</strain>
    </source>
</reference>
<name>A0AAV9V5M7_9PEZI</name>
<comment type="caution">
    <text evidence="4">The sequence shown here is derived from an EMBL/GenBank/DDBJ whole genome shotgun (WGS) entry which is preliminary data.</text>
</comment>
<feature type="signal peptide" evidence="3">
    <location>
        <begin position="1"/>
        <end position="19"/>
    </location>
</feature>
<evidence type="ECO:0000313" key="4">
    <source>
        <dbReference type="EMBL" id="KAK6354899.1"/>
    </source>
</evidence>
<organism evidence="4 5">
    <name type="scientific">Orbilia brochopaga</name>
    <dbReference type="NCBI Taxonomy" id="3140254"/>
    <lineage>
        <taxon>Eukaryota</taxon>
        <taxon>Fungi</taxon>
        <taxon>Dikarya</taxon>
        <taxon>Ascomycota</taxon>
        <taxon>Pezizomycotina</taxon>
        <taxon>Orbiliomycetes</taxon>
        <taxon>Orbiliales</taxon>
        <taxon>Orbiliaceae</taxon>
        <taxon>Orbilia</taxon>
    </lineage>
</organism>
<evidence type="ECO:0000256" key="2">
    <source>
        <dbReference type="SAM" id="MobiDB-lite"/>
    </source>
</evidence>
<evidence type="ECO:0000256" key="3">
    <source>
        <dbReference type="SAM" id="SignalP"/>
    </source>
</evidence>
<keyword evidence="1 3" id="KW-0732">Signal</keyword>
<protein>
    <submittedName>
        <fullName evidence="4">Uncharacterized protein</fullName>
    </submittedName>
</protein>
<evidence type="ECO:0000313" key="5">
    <source>
        <dbReference type="Proteomes" id="UP001375240"/>
    </source>
</evidence>
<dbReference type="SUPFAM" id="SSF50685">
    <property type="entry name" value="Barwin-like endoglucanases"/>
    <property type="match status" value="1"/>
</dbReference>
<keyword evidence="5" id="KW-1185">Reference proteome</keyword>
<dbReference type="EMBL" id="JAVHNQ010000002">
    <property type="protein sequence ID" value="KAK6354899.1"/>
    <property type="molecule type" value="Genomic_DNA"/>
</dbReference>
<sequence length="337" mass="35165">MKGLFQASLAAAAMTVVAATPMAQPLRHRHLDHHHLNKRAVEIITVTQQVVEIEYVYSTVYVDPAVVQYQQTSRSHSPVAEVRSTTRSSPSPAPVPTTPSSSAAAPTTTPSTTAPSPTTTPSTTPSSVYVPPPPPPSSSESTTSVAAAKLPTEVIPVYVPPSSSSISTTPVSTTPAYTPLAFTPAPAPSSTTTPYVAPLPVTTPSVLAAAAPTSPASGDGSSGGSGDYSGEMYYGEGTYYDCGLGSCGNTNTNDDYVVAMSKLRMAPMDNGNPNTNPLCGQKVRVYSDKAPDGVDFTVQDKCPGCPNPNDLDICSGPFLDKMGTEAEGRIKIWWHFI</sequence>
<dbReference type="InterPro" id="IPR036908">
    <property type="entry name" value="RlpA-like_sf"/>
</dbReference>
<gene>
    <name evidence="4" type="ORF">TWF696_004030</name>
</gene>